<feature type="domain" description="HTH hxlR-type" evidence="4">
    <location>
        <begin position="17"/>
        <end position="116"/>
    </location>
</feature>
<dbReference type="EMBL" id="AP026708">
    <property type="protein sequence ID" value="BDQ34466.1"/>
    <property type="molecule type" value="Genomic_DNA"/>
</dbReference>
<dbReference type="RefSeq" id="WP_264981374.1">
    <property type="nucleotide sequence ID" value="NZ_AP026708.1"/>
</dbReference>
<proteinExistence type="predicted"/>
<gene>
    <name evidence="5" type="ORF">JCM14722_20080</name>
</gene>
<evidence type="ECO:0000256" key="2">
    <source>
        <dbReference type="ARBA" id="ARBA00023125"/>
    </source>
</evidence>
<organism evidence="5 6">
    <name type="scientific">Pseudodesulfovibrio portus</name>
    <dbReference type="NCBI Taxonomy" id="231439"/>
    <lineage>
        <taxon>Bacteria</taxon>
        <taxon>Pseudomonadati</taxon>
        <taxon>Thermodesulfobacteriota</taxon>
        <taxon>Desulfovibrionia</taxon>
        <taxon>Desulfovibrionales</taxon>
        <taxon>Desulfovibrionaceae</taxon>
    </lineage>
</organism>
<dbReference type="InterPro" id="IPR036388">
    <property type="entry name" value="WH-like_DNA-bd_sf"/>
</dbReference>
<dbReference type="InterPro" id="IPR002577">
    <property type="entry name" value="HTH_HxlR"/>
</dbReference>
<dbReference type="PANTHER" id="PTHR33204">
    <property type="entry name" value="TRANSCRIPTIONAL REGULATOR, MARR FAMILY"/>
    <property type="match status" value="1"/>
</dbReference>
<dbReference type="InterPro" id="IPR036390">
    <property type="entry name" value="WH_DNA-bd_sf"/>
</dbReference>
<evidence type="ECO:0000256" key="3">
    <source>
        <dbReference type="ARBA" id="ARBA00023163"/>
    </source>
</evidence>
<keyword evidence="2" id="KW-0238">DNA-binding</keyword>
<name>A0ABN6RTQ4_9BACT</name>
<protein>
    <recommendedName>
        <fullName evidence="4">HTH hxlR-type domain-containing protein</fullName>
    </recommendedName>
</protein>
<sequence>MGGDCSLKFCGNKKYYCSVELTLQVIGGKWKPIIIHRLGNDGTLRFSAVKRSIPNITQKMLTQQLRELEADGIVHREVYPQVPPKVEYSLTGLGQSIMPVIENLCDWGRKYEDWHAENVPAAAV</sequence>
<dbReference type="Proteomes" id="UP001061361">
    <property type="component" value="Chromosome"/>
</dbReference>
<keyword evidence="6" id="KW-1185">Reference proteome</keyword>
<evidence type="ECO:0000256" key="1">
    <source>
        <dbReference type="ARBA" id="ARBA00023015"/>
    </source>
</evidence>
<dbReference type="Pfam" id="PF01638">
    <property type="entry name" value="HxlR"/>
    <property type="match status" value="1"/>
</dbReference>
<accession>A0ABN6RTQ4</accession>
<dbReference type="Gene3D" id="1.10.10.10">
    <property type="entry name" value="Winged helix-like DNA-binding domain superfamily/Winged helix DNA-binding domain"/>
    <property type="match status" value="1"/>
</dbReference>
<evidence type="ECO:0000259" key="4">
    <source>
        <dbReference type="PROSITE" id="PS51118"/>
    </source>
</evidence>
<keyword evidence="3" id="KW-0804">Transcription</keyword>
<evidence type="ECO:0000313" key="6">
    <source>
        <dbReference type="Proteomes" id="UP001061361"/>
    </source>
</evidence>
<dbReference type="PANTHER" id="PTHR33204:SF29">
    <property type="entry name" value="TRANSCRIPTIONAL REGULATOR"/>
    <property type="match status" value="1"/>
</dbReference>
<evidence type="ECO:0000313" key="5">
    <source>
        <dbReference type="EMBL" id="BDQ34466.1"/>
    </source>
</evidence>
<dbReference type="SUPFAM" id="SSF46785">
    <property type="entry name" value="Winged helix' DNA-binding domain"/>
    <property type="match status" value="1"/>
</dbReference>
<dbReference type="PROSITE" id="PS51118">
    <property type="entry name" value="HTH_HXLR"/>
    <property type="match status" value="1"/>
</dbReference>
<keyword evidence="1" id="KW-0805">Transcription regulation</keyword>
<reference evidence="5" key="1">
    <citation type="submission" date="2022-08" db="EMBL/GenBank/DDBJ databases">
        <title>Genome Sequence of the sulphate-reducing bacterium, Pseudodesulfovibrio portus JCM14722.</title>
        <authorList>
            <person name="Kondo R."/>
            <person name="Kataoka T."/>
        </authorList>
    </citation>
    <scope>NUCLEOTIDE SEQUENCE</scope>
    <source>
        <strain evidence="5">JCM 14722</strain>
    </source>
</reference>